<evidence type="ECO:0000313" key="2">
    <source>
        <dbReference type="Proteomes" id="UP001586593"/>
    </source>
</evidence>
<accession>A0ABR3VWR2</accession>
<organism evidence="1 2">
    <name type="scientific">Phialemonium thermophilum</name>
    <dbReference type="NCBI Taxonomy" id="223376"/>
    <lineage>
        <taxon>Eukaryota</taxon>
        <taxon>Fungi</taxon>
        <taxon>Dikarya</taxon>
        <taxon>Ascomycota</taxon>
        <taxon>Pezizomycotina</taxon>
        <taxon>Sordariomycetes</taxon>
        <taxon>Sordariomycetidae</taxon>
        <taxon>Cephalothecales</taxon>
        <taxon>Cephalothecaceae</taxon>
        <taxon>Phialemonium</taxon>
    </lineage>
</organism>
<gene>
    <name evidence="1" type="ORF">VTK73DRAFT_156</name>
</gene>
<dbReference type="Proteomes" id="UP001586593">
    <property type="component" value="Unassembled WGS sequence"/>
</dbReference>
<comment type="caution">
    <text evidence="1">The sequence shown here is derived from an EMBL/GenBank/DDBJ whole genome shotgun (WGS) entry which is preliminary data.</text>
</comment>
<sequence>MMADPLKLTTTRRFCLKGQISITVLATRIDIRNGPRVRDGIAYRTPGIRDFDDSRTRTQDFFALPEPLPASHDLQDGWLAGV</sequence>
<keyword evidence="2" id="KW-1185">Reference proteome</keyword>
<reference evidence="1 2" key="1">
    <citation type="journal article" date="2024" name="Commun. Biol.">
        <title>Comparative genomic analysis of thermophilic fungi reveals convergent evolutionary adaptations and gene losses.</title>
        <authorList>
            <person name="Steindorff A.S."/>
            <person name="Aguilar-Pontes M.V."/>
            <person name="Robinson A.J."/>
            <person name="Andreopoulos B."/>
            <person name="LaButti K."/>
            <person name="Kuo A."/>
            <person name="Mondo S."/>
            <person name="Riley R."/>
            <person name="Otillar R."/>
            <person name="Haridas S."/>
            <person name="Lipzen A."/>
            <person name="Grimwood J."/>
            <person name="Schmutz J."/>
            <person name="Clum A."/>
            <person name="Reid I.D."/>
            <person name="Moisan M.C."/>
            <person name="Butler G."/>
            <person name="Nguyen T.T.M."/>
            <person name="Dewar K."/>
            <person name="Conant G."/>
            <person name="Drula E."/>
            <person name="Henrissat B."/>
            <person name="Hansel C."/>
            <person name="Singer S."/>
            <person name="Hutchinson M.I."/>
            <person name="de Vries R.P."/>
            <person name="Natvig D.O."/>
            <person name="Powell A.J."/>
            <person name="Tsang A."/>
            <person name="Grigoriev I.V."/>
        </authorList>
    </citation>
    <scope>NUCLEOTIDE SEQUENCE [LARGE SCALE GENOMIC DNA]</scope>
    <source>
        <strain evidence="1 2">ATCC 24622</strain>
    </source>
</reference>
<name>A0ABR3VWR2_9PEZI</name>
<dbReference type="EMBL" id="JAZHXJ010000999">
    <property type="protein sequence ID" value="KAL1847101.1"/>
    <property type="molecule type" value="Genomic_DNA"/>
</dbReference>
<evidence type="ECO:0000313" key="1">
    <source>
        <dbReference type="EMBL" id="KAL1847101.1"/>
    </source>
</evidence>
<proteinExistence type="predicted"/>
<protein>
    <submittedName>
        <fullName evidence="1">Uncharacterized protein</fullName>
    </submittedName>
</protein>